<name>A0A3D9IX70_9BACL</name>
<reference evidence="5 6" key="1">
    <citation type="submission" date="2018-07" db="EMBL/GenBank/DDBJ databases">
        <title>Genomic Encyclopedia of Type Strains, Phase III (KMG-III): the genomes of soil and plant-associated and newly described type strains.</title>
        <authorList>
            <person name="Whitman W."/>
        </authorList>
    </citation>
    <scope>NUCLEOTIDE SEQUENCE [LARGE SCALE GENOMIC DNA]</scope>
    <source>
        <strain evidence="5 6">CECT 8236</strain>
    </source>
</reference>
<dbReference type="CDD" id="cd02440">
    <property type="entry name" value="AdoMet_MTases"/>
    <property type="match status" value="1"/>
</dbReference>
<dbReference type="GO" id="GO:0008168">
    <property type="term" value="F:methyltransferase activity"/>
    <property type="evidence" value="ECO:0007669"/>
    <property type="project" value="UniProtKB-KW"/>
</dbReference>
<accession>A0A3D9IX70</accession>
<feature type="domain" description="Methyltransferase" evidence="4">
    <location>
        <begin position="47"/>
        <end position="117"/>
    </location>
</feature>
<dbReference type="Gene3D" id="3.40.50.150">
    <property type="entry name" value="Vaccinia Virus protein VP39"/>
    <property type="match status" value="1"/>
</dbReference>
<keyword evidence="6" id="KW-1185">Reference proteome</keyword>
<proteinExistence type="predicted"/>
<evidence type="ECO:0000313" key="6">
    <source>
        <dbReference type="Proteomes" id="UP000256869"/>
    </source>
</evidence>
<evidence type="ECO:0000259" key="4">
    <source>
        <dbReference type="Pfam" id="PF13649"/>
    </source>
</evidence>
<keyword evidence="2 5" id="KW-0808">Transferase</keyword>
<gene>
    <name evidence="5" type="ORF">DFP95_101753</name>
</gene>
<dbReference type="AlphaFoldDB" id="A0A3D9IX70"/>
<dbReference type="Proteomes" id="UP000256869">
    <property type="component" value="Unassembled WGS sequence"/>
</dbReference>
<organism evidence="5 6">
    <name type="scientific">Cohnella lupini</name>
    <dbReference type="NCBI Taxonomy" id="1294267"/>
    <lineage>
        <taxon>Bacteria</taxon>
        <taxon>Bacillati</taxon>
        <taxon>Bacillota</taxon>
        <taxon>Bacilli</taxon>
        <taxon>Bacillales</taxon>
        <taxon>Paenibacillaceae</taxon>
        <taxon>Cohnella</taxon>
    </lineage>
</organism>
<evidence type="ECO:0000256" key="1">
    <source>
        <dbReference type="ARBA" id="ARBA00022603"/>
    </source>
</evidence>
<dbReference type="Pfam" id="PF13649">
    <property type="entry name" value="Methyltransf_25"/>
    <property type="match status" value="1"/>
</dbReference>
<evidence type="ECO:0000256" key="2">
    <source>
        <dbReference type="ARBA" id="ARBA00022679"/>
    </source>
</evidence>
<dbReference type="InterPro" id="IPR041698">
    <property type="entry name" value="Methyltransf_25"/>
</dbReference>
<evidence type="ECO:0000256" key="3">
    <source>
        <dbReference type="ARBA" id="ARBA00022691"/>
    </source>
</evidence>
<dbReference type="OrthoDB" id="5522265at2"/>
<dbReference type="EMBL" id="QRDY01000001">
    <property type="protein sequence ID" value="RED66254.1"/>
    <property type="molecule type" value="Genomic_DNA"/>
</dbReference>
<dbReference type="SUPFAM" id="SSF53335">
    <property type="entry name" value="S-adenosyl-L-methionine-dependent methyltransferases"/>
    <property type="match status" value="1"/>
</dbReference>
<evidence type="ECO:0000313" key="5">
    <source>
        <dbReference type="EMBL" id="RED66254.1"/>
    </source>
</evidence>
<dbReference type="InterPro" id="IPR029063">
    <property type="entry name" value="SAM-dependent_MTases_sf"/>
</dbReference>
<keyword evidence="1 5" id="KW-0489">Methyltransferase</keyword>
<dbReference type="GO" id="GO:0032259">
    <property type="term" value="P:methylation"/>
    <property type="evidence" value="ECO:0007669"/>
    <property type="project" value="UniProtKB-KW"/>
</dbReference>
<keyword evidence="3" id="KW-0949">S-adenosyl-L-methionine</keyword>
<sequence>MGVEWYDRIARKNGGYRNDAVYHLEGTSAEKIFEERLVGMMPEFRSVLDAGCGHGEFTLKMSKHAKHVTGFDNSIEMIKIARSMLAESNAGNLTFVHATTKTELPFADGQFDLIYDRRGPTSILNHGRVLRSGGTVIGIHSGALGTVKERLVNNGFINIEIEEFNESVVYFPNRTEFAKFISGIPGNPDYTAPDRSRELEIIARDNIVNGKLGIREYRYIWQANKA</sequence>
<dbReference type="PANTHER" id="PTHR43464">
    <property type="entry name" value="METHYLTRANSFERASE"/>
    <property type="match status" value="1"/>
</dbReference>
<protein>
    <submittedName>
        <fullName evidence="5">Methyltransferase family protein</fullName>
    </submittedName>
</protein>
<comment type="caution">
    <text evidence="5">The sequence shown here is derived from an EMBL/GenBank/DDBJ whole genome shotgun (WGS) entry which is preliminary data.</text>
</comment>
<dbReference type="PANTHER" id="PTHR43464:SF19">
    <property type="entry name" value="UBIQUINONE BIOSYNTHESIS O-METHYLTRANSFERASE, MITOCHONDRIAL"/>
    <property type="match status" value="1"/>
</dbReference>
<dbReference type="RefSeq" id="WP_115991184.1">
    <property type="nucleotide sequence ID" value="NZ_QRDY01000001.1"/>
</dbReference>